<protein>
    <submittedName>
        <fullName evidence="5">Uncharacterized protein</fullName>
    </submittedName>
</protein>
<evidence type="ECO:0000313" key="6">
    <source>
        <dbReference type="Proteomes" id="UP000223777"/>
    </source>
</evidence>
<dbReference type="InterPro" id="IPR011010">
    <property type="entry name" value="DNA_brk_join_enz"/>
</dbReference>
<keyword evidence="2" id="KW-0229">DNA integration</keyword>
<dbReference type="CDD" id="cd00397">
    <property type="entry name" value="DNA_BRE_C"/>
    <property type="match status" value="1"/>
</dbReference>
<comment type="caution">
    <text evidence="5">The sequence shown here is derived from an EMBL/GenBank/DDBJ whole genome shotgun (WGS) entry which is preliminary data.</text>
</comment>
<dbReference type="AlphaFoldDB" id="A0A2A7FNP5"/>
<keyword evidence="3" id="KW-0238">DNA-binding</keyword>
<dbReference type="GO" id="GO:0006310">
    <property type="term" value="P:DNA recombination"/>
    <property type="evidence" value="ECO:0007669"/>
    <property type="project" value="UniProtKB-KW"/>
</dbReference>
<dbReference type="GO" id="GO:0015074">
    <property type="term" value="P:DNA integration"/>
    <property type="evidence" value="ECO:0007669"/>
    <property type="project" value="UniProtKB-KW"/>
</dbReference>
<dbReference type="SUPFAM" id="SSF56349">
    <property type="entry name" value="DNA breaking-rejoining enzymes"/>
    <property type="match status" value="1"/>
</dbReference>
<evidence type="ECO:0000256" key="2">
    <source>
        <dbReference type="ARBA" id="ARBA00022908"/>
    </source>
</evidence>
<reference evidence="5 6" key="1">
    <citation type="submission" date="2017-09" db="EMBL/GenBank/DDBJ databases">
        <title>Large-scale bioinformatics analysis of Bacillus genomes uncovers conserved roles of natural products in bacterial physiology.</title>
        <authorList>
            <consortium name="Agbiome Team Llc"/>
            <person name="Bleich R.M."/>
            <person name="Grubbs K.J."/>
            <person name="Santa Maria K.C."/>
            <person name="Allen S.E."/>
            <person name="Farag S."/>
            <person name="Shank E.A."/>
            <person name="Bowers A."/>
        </authorList>
    </citation>
    <scope>NUCLEOTIDE SEQUENCE [LARGE SCALE GENOMIC DNA]</scope>
    <source>
        <strain evidence="5 6">AFS050027</strain>
    </source>
</reference>
<evidence type="ECO:0000256" key="3">
    <source>
        <dbReference type="ARBA" id="ARBA00023125"/>
    </source>
</evidence>
<dbReference type="InterPro" id="IPR013762">
    <property type="entry name" value="Integrase-like_cat_sf"/>
</dbReference>
<dbReference type="Pfam" id="PF00589">
    <property type="entry name" value="Phage_integrase"/>
    <property type="match status" value="1"/>
</dbReference>
<dbReference type="PROSITE" id="PS51898">
    <property type="entry name" value="TYR_RECOMBINASE"/>
    <property type="match status" value="1"/>
</dbReference>
<dbReference type="InterPro" id="IPR004107">
    <property type="entry name" value="Integrase_SAM-like_N"/>
</dbReference>
<dbReference type="InterPro" id="IPR044068">
    <property type="entry name" value="CB"/>
</dbReference>
<evidence type="ECO:0000256" key="1">
    <source>
        <dbReference type="ARBA" id="ARBA00008857"/>
    </source>
</evidence>
<accession>A0A2A7FNP5</accession>
<dbReference type="Proteomes" id="UP000223777">
    <property type="component" value="Unassembled WGS sequence"/>
</dbReference>
<dbReference type="PANTHER" id="PTHR30349:SF64">
    <property type="entry name" value="PROPHAGE INTEGRASE INTD-RELATED"/>
    <property type="match status" value="1"/>
</dbReference>
<dbReference type="GO" id="GO:0003677">
    <property type="term" value="F:DNA binding"/>
    <property type="evidence" value="ECO:0007669"/>
    <property type="project" value="UniProtKB-UniRule"/>
</dbReference>
<dbReference type="EMBL" id="NUIL01000015">
    <property type="protein sequence ID" value="PGO29271.1"/>
    <property type="molecule type" value="Genomic_DNA"/>
</dbReference>
<proteinExistence type="inferred from homology"/>
<dbReference type="Gene3D" id="1.10.443.10">
    <property type="entry name" value="Intergrase catalytic core"/>
    <property type="match status" value="1"/>
</dbReference>
<evidence type="ECO:0000256" key="4">
    <source>
        <dbReference type="ARBA" id="ARBA00023172"/>
    </source>
</evidence>
<name>A0A2A7FNP5_BACCE</name>
<dbReference type="Pfam" id="PF02899">
    <property type="entry name" value="Phage_int_SAM_1"/>
    <property type="match status" value="1"/>
</dbReference>
<dbReference type="PROSITE" id="PS51900">
    <property type="entry name" value="CB"/>
    <property type="match status" value="1"/>
</dbReference>
<sequence>MAVAVDMIRVGEQEKVHNLGNYEVMKVYTSFLSLHEKNSSQTASNYKARVDEFFQMTTGKEVRFLSIEEIQSIKKADVQTLFIDRLVEKGNGNSTIQTKLNSVRSFYNELLSNDLKVNPLIFKVKMPKDVKHHESLTFEEVQHLFEFMKKERDLAMEKYLLVKMLFTTANRKTATVGVSSECGMTWEDNFVMRRDVNTGENIHVVMVKDKGSKWIEKPISEDFYVELQQINKGQKHVFTMNPKTLERALERFSKQLGRKITPHSLKATAITLSYQMCRDINLCKQLGGHSSIVTTEIYLHEEKSLVNQLSYQMSRELDESALESLSHRELLDFINANEDIKMQMLLRLNR</sequence>
<dbReference type="InterPro" id="IPR010998">
    <property type="entry name" value="Integrase_recombinase_N"/>
</dbReference>
<dbReference type="RefSeq" id="WP_097883456.1">
    <property type="nucleotide sequence ID" value="NZ_NUIL01000015.1"/>
</dbReference>
<dbReference type="InterPro" id="IPR050090">
    <property type="entry name" value="Tyrosine_recombinase_XerCD"/>
</dbReference>
<keyword evidence="4" id="KW-0233">DNA recombination</keyword>
<dbReference type="PANTHER" id="PTHR30349">
    <property type="entry name" value="PHAGE INTEGRASE-RELATED"/>
    <property type="match status" value="1"/>
</dbReference>
<dbReference type="Gene3D" id="1.10.150.130">
    <property type="match status" value="1"/>
</dbReference>
<comment type="similarity">
    <text evidence="1">Belongs to the 'phage' integrase family.</text>
</comment>
<dbReference type="InterPro" id="IPR002104">
    <property type="entry name" value="Integrase_catalytic"/>
</dbReference>
<organism evidence="5 6">
    <name type="scientific">Bacillus cereus</name>
    <dbReference type="NCBI Taxonomy" id="1396"/>
    <lineage>
        <taxon>Bacteria</taxon>
        <taxon>Bacillati</taxon>
        <taxon>Bacillota</taxon>
        <taxon>Bacilli</taxon>
        <taxon>Bacillales</taxon>
        <taxon>Bacillaceae</taxon>
        <taxon>Bacillus</taxon>
        <taxon>Bacillus cereus group</taxon>
    </lineage>
</organism>
<evidence type="ECO:0000313" key="5">
    <source>
        <dbReference type="EMBL" id="PGO29271.1"/>
    </source>
</evidence>
<gene>
    <name evidence="5" type="ORF">CN984_12670</name>
</gene>